<reference evidence="5" key="1">
    <citation type="journal article" date="2019" name="Int. J. Syst. Evol. Microbiol.">
        <title>The Global Catalogue of Microorganisms (GCM) 10K type strain sequencing project: providing services to taxonomists for standard genome sequencing and annotation.</title>
        <authorList>
            <consortium name="The Broad Institute Genomics Platform"/>
            <consortium name="The Broad Institute Genome Sequencing Center for Infectious Disease"/>
            <person name="Wu L."/>
            <person name="Ma J."/>
        </authorList>
    </citation>
    <scope>NUCLEOTIDE SEQUENCE [LARGE SCALE GENOMIC DNA]</scope>
    <source>
        <strain evidence="5">JCM 14370</strain>
    </source>
</reference>
<evidence type="ECO:0008006" key="6">
    <source>
        <dbReference type="Google" id="ProtNLM"/>
    </source>
</evidence>
<dbReference type="PANTHER" id="PTHR44943:SF8">
    <property type="entry name" value="TPR REPEAT-CONTAINING PROTEIN MJ0263"/>
    <property type="match status" value="1"/>
</dbReference>
<dbReference type="Proteomes" id="UP000632222">
    <property type="component" value="Unassembled WGS sequence"/>
</dbReference>
<dbReference type="Pfam" id="PF14559">
    <property type="entry name" value="TPR_19"/>
    <property type="match status" value="2"/>
</dbReference>
<organism evidence="4 5">
    <name type="scientific">Deinococcus roseus</name>
    <dbReference type="NCBI Taxonomy" id="392414"/>
    <lineage>
        <taxon>Bacteria</taxon>
        <taxon>Thermotogati</taxon>
        <taxon>Deinococcota</taxon>
        <taxon>Deinococci</taxon>
        <taxon>Deinococcales</taxon>
        <taxon>Deinococcaceae</taxon>
        <taxon>Deinococcus</taxon>
    </lineage>
</organism>
<feature type="repeat" description="TPR" evidence="3">
    <location>
        <begin position="138"/>
        <end position="171"/>
    </location>
</feature>
<keyword evidence="2 3" id="KW-0802">TPR repeat</keyword>
<keyword evidence="5" id="KW-1185">Reference proteome</keyword>
<name>A0ABQ2CXR9_9DEIO</name>
<dbReference type="RefSeq" id="WP_189002246.1">
    <property type="nucleotide sequence ID" value="NZ_BMOD01000004.1"/>
</dbReference>
<sequence>MKKWLIATALLFGQGLAQQNLSELQTEYQQALQTAPKTTGNSTWKSLMDRVETLKNQNPTPDVLLLRANIYSDVKWWIRAKTAWEDFQKVGQLGSQEKQRYTEALHNLAFTAAHRSEPDLKEALQYAQKAIEVTPDYYPARYLLAETYQDLGDYSNAKNAWKQVLDLNPKDAKALYFIQVEDRLAKFGPEVNQAFTRGYAAYAENQKSDALALFKKTTELGPEFSEGWRYYARTAFELGDAKAALEGYQKLTEIEGQTPENTFWLNYATEANQYGLEAVKIYRSGYTTYQQKNLKEAESLFKQATTLSPGYQKAWAWLGRVRYEQKNYSGAVQAYMQAVTLDPDDDSSEYYLKLAKNRK</sequence>
<evidence type="ECO:0000256" key="1">
    <source>
        <dbReference type="ARBA" id="ARBA00022737"/>
    </source>
</evidence>
<dbReference type="InterPro" id="IPR019734">
    <property type="entry name" value="TPR_rpt"/>
</dbReference>
<feature type="repeat" description="TPR" evidence="3">
    <location>
        <begin position="312"/>
        <end position="345"/>
    </location>
</feature>
<dbReference type="PROSITE" id="PS50005">
    <property type="entry name" value="TPR"/>
    <property type="match status" value="2"/>
</dbReference>
<comment type="caution">
    <text evidence="4">The sequence shown here is derived from an EMBL/GenBank/DDBJ whole genome shotgun (WGS) entry which is preliminary data.</text>
</comment>
<dbReference type="InterPro" id="IPR051685">
    <property type="entry name" value="Ycf3/AcsC/BcsC/TPR_MFPF"/>
</dbReference>
<accession>A0ABQ2CXR9</accession>
<dbReference type="InterPro" id="IPR011990">
    <property type="entry name" value="TPR-like_helical_dom_sf"/>
</dbReference>
<dbReference type="Gene3D" id="1.25.40.10">
    <property type="entry name" value="Tetratricopeptide repeat domain"/>
    <property type="match status" value="3"/>
</dbReference>
<dbReference type="PANTHER" id="PTHR44943">
    <property type="entry name" value="CELLULOSE SYNTHASE OPERON PROTEIN C"/>
    <property type="match status" value="1"/>
</dbReference>
<evidence type="ECO:0000256" key="3">
    <source>
        <dbReference type="PROSITE-ProRule" id="PRU00339"/>
    </source>
</evidence>
<evidence type="ECO:0000313" key="4">
    <source>
        <dbReference type="EMBL" id="GGJ31402.1"/>
    </source>
</evidence>
<dbReference type="SUPFAM" id="SSF48452">
    <property type="entry name" value="TPR-like"/>
    <property type="match status" value="1"/>
</dbReference>
<dbReference type="EMBL" id="BMOD01000004">
    <property type="protein sequence ID" value="GGJ31402.1"/>
    <property type="molecule type" value="Genomic_DNA"/>
</dbReference>
<evidence type="ECO:0000313" key="5">
    <source>
        <dbReference type="Proteomes" id="UP000632222"/>
    </source>
</evidence>
<evidence type="ECO:0000256" key="2">
    <source>
        <dbReference type="ARBA" id="ARBA00022803"/>
    </source>
</evidence>
<keyword evidence="1" id="KW-0677">Repeat</keyword>
<gene>
    <name evidence="4" type="ORF">GCM10008938_16990</name>
</gene>
<protein>
    <recommendedName>
        <fullName evidence="6">Tetratricopeptide repeat protein</fullName>
    </recommendedName>
</protein>
<dbReference type="SMART" id="SM00028">
    <property type="entry name" value="TPR"/>
    <property type="match status" value="6"/>
</dbReference>
<proteinExistence type="predicted"/>
<dbReference type="Pfam" id="PF13432">
    <property type="entry name" value="TPR_16"/>
    <property type="match status" value="1"/>
</dbReference>